<feature type="transmembrane region" description="Helical" evidence="6">
    <location>
        <begin position="64"/>
        <end position="86"/>
    </location>
</feature>
<dbReference type="PANTHER" id="PTHR32322">
    <property type="entry name" value="INNER MEMBRANE TRANSPORTER"/>
    <property type="match status" value="1"/>
</dbReference>
<dbReference type="GO" id="GO:0016020">
    <property type="term" value="C:membrane"/>
    <property type="evidence" value="ECO:0007669"/>
    <property type="project" value="UniProtKB-SubCell"/>
</dbReference>
<dbReference type="RefSeq" id="WP_169097096.1">
    <property type="nucleotide sequence ID" value="NZ_JABBVZ010000009.1"/>
</dbReference>
<dbReference type="Proteomes" id="UP000533476">
    <property type="component" value="Unassembled WGS sequence"/>
</dbReference>
<reference evidence="8 9" key="1">
    <citation type="submission" date="2020-04" db="EMBL/GenBank/DDBJ databases">
        <authorList>
            <person name="Zhang R."/>
            <person name="Schippers A."/>
        </authorList>
    </citation>
    <scope>NUCLEOTIDE SEQUENCE [LARGE SCALE GENOMIC DNA]</scope>
    <source>
        <strain evidence="8 9">DSM 109850</strain>
    </source>
</reference>
<comment type="caution">
    <text evidence="8">The sequence shown here is derived from an EMBL/GenBank/DDBJ whole genome shotgun (WGS) entry which is preliminary data.</text>
</comment>
<dbReference type="AlphaFoldDB" id="A0A7Y0Q104"/>
<accession>A0A7Y0Q104</accession>
<feature type="transmembrane region" description="Helical" evidence="6">
    <location>
        <begin position="122"/>
        <end position="141"/>
    </location>
</feature>
<dbReference type="EMBL" id="JABBVZ010000009">
    <property type="protein sequence ID" value="NMP21588.1"/>
    <property type="molecule type" value="Genomic_DNA"/>
</dbReference>
<evidence type="ECO:0000313" key="9">
    <source>
        <dbReference type="Proteomes" id="UP000533476"/>
    </source>
</evidence>
<feature type="transmembrane region" description="Helical" evidence="6">
    <location>
        <begin position="30"/>
        <end position="52"/>
    </location>
</feature>
<keyword evidence="3 6" id="KW-0812">Transmembrane</keyword>
<keyword evidence="9" id="KW-1185">Reference proteome</keyword>
<feature type="transmembrane region" description="Helical" evidence="6">
    <location>
        <begin position="92"/>
        <end position="113"/>
    </location>
</feature>
<comment type="similarity">
    <text evidence="2">Belongs to the EamA transporter family.</text>
</comment>
<evidence type="ECO:0000256" key="5">
    <source>
        <dbReference type="ARBA" id="ARBA00023136"/>
    </source>
</evidence>
<evidence type="ECO:0000313" key="8">
    <source>
        <dbReference type="EMBL" id="NMP21588.1"/>
    </source>
</evidence>
<dbReference type="InterPro" id="IPR050638">
    <property type="entry name" value="AA-Vitamin_Transporters"/>
</dbReference>
<evidence type="ECO:0000256" key="4">
    <source>
        <dbReference type="ARBA" id="ARBA00022989"/>
    </source>
</evidence>
<feature type="domain" description="EamA" evidence="7">
    <location>
        <begin position="148"/>
        <end position="282"/>
    </location>
</feature>
<dbReference type="SUPFAM" id="SSF103481">
    <property type="entry name" value="Multidrug resistance efflux transporter EmrE"/>
    <property type="match status" value="2"/>
</dbReference>
<keyword evidence="5 6" id="KW-0472">Membrane</keyword>
<feature type="transmembrane region" description="Helical" evidence="6">
    <location>
        <begin position="244"/>
        <end position="261"/>
    </location>
</feature>
<keyword evidence="4 6" id="KW-1133">Transmembrane helix</keyword>
<evidence type="ECO:0000256" key="3">
    <source>
        <dbReference type="ARBA" id="ARBA00022692"/>
    </source>
</evidence>
<protein>
    <submittedName>
        <fullName evidence="8">DMT family transporter</fullName>
    </submittedName>
</protein>
<evidence type="ECO:0000256" key="6">
    <source>
        <dbReference type="SAM" id="Phobius"/>
    </source>
</evidence>
<dbReference type="PANTHER" id="PTHR32322:SF2">
    <property type="entry name" value="EAMA DOMAIN-CONTAINING PROTEIN"/>
    <property type="match status" value="1"/>
</dbReference>
<feature type="domain" description="EamA" evidence="7">
    <location>
        <begin position="5"/>
        <end position="135"/>
    </location>
</feature>
<gene>
    <name evidence="8" type="ORF">HIJ39_04365</name>
</gene>
<feature type="transmembrane region" description="Helical" evidence="6">
    <location>
        <begin position="267"/>
        <end position="287"/>
    </location>
</feature>
<name>A0A7Y0Q104_9FIRM</name>
<proteinExistence type="inferred from homology"/>
<dbReference type="InterPro" id="IPR037185">
    <property type="entry name" value="EmrE-like"/>
</dbReference>
<feature type="transmembrane region" description="Helical" evidence="6">
    <location>
        <begin position="179"/>
        <end position="198"/>
    </location>
</feature>
<feature type="transmembrane region" description="Helical" evidence="6">
    <location>
        <begin position="210"/>
        <end position="232"/>
    </location>
</feature>
<evidence type="ECO:0000259" key="7">
    <source>
        <dbReference type="Pfam" id="PF00892"/>
    </source>
</evidence>
<dbReference type="InterPro" id="IPR000620">
    <property type="entry name" value="EamA_dom"/>
</dbReference>
<organism evidence="8 9">
    <name type="scientific">Sulfobacillus harzensis</name>
    <dbReference type="NCBI Taxonomy" id="2729629"/>
    <lineage>
        <taxon>Bacteria</taxon>
        <taxon>Bacillati</taxon>
        <taxon>Bacillota</taxon>
        <taxon>Clostridia</taxon>
        <taxon>Eubacteriales</taxon>
        <taxon>Clostridiales Family XVII. Incertae Sedis</taxon>
        <taxon>Sulfobacillus</taxon>
    </lineage>
</organism>
<feature type="transmembrane region" description="Helical" evidence="6">
    <location>
        <begin position="147"/>
        <end position="167"/>
    </location>
</feature>
<dbReference type="Pfam" id="PF00892">
    <property type="entry name" value="EamA"/>
    <property type="match status" value="2"/>
</dbReference>
<comment type="subcellular location">
    <subcellularLocation>
        <location evidence="1">Membrane</location>
        <topology evidence="1">Multi-pass membrane protein</topology>
    </subcellularLocation>
</comment>
<evidence type="ECO:0000256" key="2">
    <source>
        <dbReference type="ARBA" id="ARBA00007362"/>
    </source>
</evidence>
<sequence>MMATSLGLFFTVLWSSAAIATKFGLQAAPPLWLATMRFLIAGGLLFLYVYVIRRQSRWPRRREWGQLGLLGLLNTTVYLGATFWALHAVSAGLFNLFVTINPFVVAILASLVLKRPIVRREWIGMLVAGTGLLVATGPAVAHGSATLPGIAVLVVGMLSMAMGSVYFTTVRWELPSIAIHTWQISIGGILLVPITYLMERHAGPLTVGPALIGSLAWLVLVISIGTMLLWFFLLRQDVMRANNWLFLTPVFGYGLAAVFLHERITTGDLVATIFVMTGLWLSGNITGPTRR</sequence>
<evidence type="ECO:0000256" key="1">
    <source>
        <dbReference type="ARBA" id="ARBA00004141"/>
    </source>
</evidence>